<reference evidence="1" key="1">
    <citation type="submission" date="2021-06" db="EMBL/GenBank/DDBJ databases">
        <authorList>
            <person name="Kallberg Y."/>
            <person name="Tangrot J."/>
            <person name="Rosling A."/>
        </authorList>
    </citation>
    <scope>NUCLEOTIDE SEQUENCE</scope>
    <source>
        <strain evidence="1">MA461A</strain>
    </source>
</reference>
<sequence>SMELLDIGRHCAKSDCKQLDYLPIKCQYCKKEFCFNHSKPSEHNCSDAPSGDGERVPICPLCGVPVPIVRGEDPNIKQRVVIHHPQLIHRSHSTHALLVDAKKGLQSV</sequence>
<name>A0ACA9MZR9_9GLOM</name>
<protein>
    <submittedName>
        <fullName evidence="1">33875_t:CDS:1</fullName>
    </submittedName>
</protein>
<accession>A0ACA9MZR9</accession>
<keyword evidence="2" id="KW-1185">Reference proteome</keyword>
<feature type="non-terminal residue" evidence="1">
    <location>
        <position position="1"/>
    </location>
</feature>
<dbReference type="Proteomes" id="UP000789920">
    <property type="component" value="Unassembled WGS sequence"/>
</dbReference>
<dbReference type="EMBL" id="CAJVQC010010725">
    <property type="protein sequence ID" value="CAG8619970.1"/>
    <property type="molecule type" value="Genomic_DNA"/>
</dbReference>
<proteinExistence type="predicted"/>
<evidence type="ECO:0000313" key="1">
    <source>
        <dbReference type="EMBL" id="CAG8619970.1"/>
    </source>
</evidence>
<organism evidence="1 2">
    <name type="scientific">Racocetra persica</name>
    <dbReference type="NCBI Taxonomy" id="160502"/>
    <lineage>
        <taxon>Eukaryota</taxon>
        <taxon>Fungi</taxon>
        <taxon>Fungi incertae sedis</taxon>
        <taxon>Mucoromycota</taxon>
        <taxon>Glomeromycotina</taxon>
        <taxon>Glomeromycetes</taxon>
        <taxon>Diversisporales</taxon>
        <taxon>Gigasporaceae</taxon>
        <taxon>Racocetra</taxon>
    </lineage>
</organism>
<evidence type="ECO:0000313" key="2">
    <source>
        <dbReference type="Proteomes" id="UP000789920"/>
    </source>
</evidence>
<gene>
    <name evidence="1" type="ORF">RPERSI_LOCUS6677</name>
</gene>
<comment type="caution">
    <text evidence="1">The sequence shown here is derived from an EMBL/GenBank/DDBJ whole genome shotgun (WGS) entry which is preliminary data.</text>
</comment>